<dbReference type="SUPFAM" id="SSF51445">
    <property type="entry name" value="(Trans)glycosidases"/>
    <property type="match status" value="1"/>
</dbReference>
<protein>
    <recommendedName>
        <fullName evidence="2">Glycosyl hydrolase family 67</fullName>
    </recommendedName>
</protein>
<dbReference type="AlphaFoldDB" id="A0AAT9FJQ9"/>
<organism evidence="1">
    <name type="scientific">Oceaniferula spumae</name>
    <dbReference type="NCBI Taxonomy" id="2979115"/>
    <lineage>
        <taxon>Bacteria</taxon>
        <taxon>Pseudomonadati</taxon>
        <taxon>Verrucomicrobiota</taxon>
        <taxon>Verrucomicrobiia</taxon>
        <taxon>Verrucomicrobiales</taxon>
        <taxon>Verrucomicrobiaceae</taxon>
        <taxon>Oceaniferula</taxon>
    </lineage>
</organism>
<evidence type="ECO:0008006" key="2">
    <source>
        <dbReference type="Google" id="ProtNLM"/>
    </source>
</evidence>
<name>A0AAT9FJQ9_9BACT</name>
<proteinExistence type="predicted"/>
<evidence type="ECO:0000313" key="1">
    <source>
        <dbReference type="EMBL" id="BDS06234.1"/>
    </source>
</evidence>
<sequence length="575" mass="67421">MPPIHLPSDGLYLIDGIGPFFRAAKASRINWSKIPFTDLPEDEGFWETLREEFTIFADKARELGFNAITLDDLAHLTEHPAHDDETNRRIRFFAEQFEPLLEILTNRGLQPWITSDILCLSKSSAEKIGDSHAARNAHYLDLVDRFLKTFPTVKGLILRIGESDGLDVKDPIRSHLHLRTPKQTNQFLRALLPLTDQSRTKVILRTWTVGAHRIGDLIWHRGRLADTLKGITSPHFILSMKPGESDFFRHIPLNRAFFQYQGPKLLELQARREYEGAGEFPSYIGFQNQWLRDELTDCQNLLGISVWGQTGGWHRFKRLTFLDPEGFWNELNVRSAIDIFRHQLTPEQSLARVVAPRQAAAAVELMQHSDYVVSQLYYIAEFARMKLFFRRVRIPPLLHIYWDSLFIHAPIRKLLRHFVSDHDAAISQAEGAMQRFPRMIELCRLLDWPVDDIHFMRDTCQMITLARRYYFSRYDPALVETIRKEKDRYKKNWPASKRARYRIKTNFKPAKIKRRTLAWGSRLLLRKKRGYRPLLDHLFTLNLLSILYRLFKNRSQKSMPKFIRKSAMGIDSLFR</sequence>
<dbReference type="InterPro" id="IPR017853">
    <property type="entry name" value="GH"/>
</dbReference>
<reference evidence="1" key="1">
    <citation type="submission" date="2024-07" db="EMBL/GenBank/DDBJ databases">
        <title>Complete genome sequence of Verrucomicrobiaceae bacterium NT6N.</title>
        <authorList>
            <person name="Huang C."/>
            <person name="Takami H."/>
            <person name="Hamasaki K."/>
        </authorList>
    </citation>
    <scope>NUCLEOTIDE SEQUENCE</scope>
    <source>
        <strain evidence="1">NT6N</strain>
    </source>
</reference>
<dbReference type="EMBL" id="AP026866">
    <property type="protein sequence ID" value="BDS06234.1"/>
    <property type="molecule type" value="Genomic_DNA"/>
</dbReference>
<gene>
    <name evidence="1" type="ORF">NT6N_12740</name>
</gene>
<accession>A0AAT9FJQ9</accession>
<dbReference type="KEGG" id="osu:NT6N_12740"/>